<comment type="pathway">
    <text evidence="1">Cell wall biogenesis; cell wall polysaccharide biosynthesis.</text>
</comment>
<dbReference type="Pfam" id="PF00535">
    <property type="entry name" value="Glycos_transf_2"/>
    <property type="match status" value="1"/>
</dbReference>
<comment type="caution">
    <text evidence="6">The sequence shown here is derived from an EMBL/GenBank/DDBJ whole genome shotgun (WGS) entry which is preliminary data.</text>
</comment>
<name>A0A9X4M078_9ACTN</name>
<evidence type="ECO:0000259" key="5">
    <source>
        <dbReference type="Pfam" id="PF00535"/>
    </source>
</evidence>
<dbReference type="PANTHER" id="PTHR43179">
    <property type="entry name" value="RHAMNOSYLTRANSFERASE WBBL"/>
    <property type="match status" value="1"/>
</dbReference>
<dbReference type="SUPFAM" id="SSF53448">
    <property type="entry name" value="Nucleotide-diphospho-sugar transferases"/>
    <property type="match status" value="1"/>
</dbReference>
<keyword evidence="4" id="KW-0808">Transferase</keyword>
<feature type="domain" description="Glycosyltransferase 2-like" evidence="5">
    <location>
        <begin position="92"/>
        <end position="236"/>
    </location>
</feature>
<dbReference type="InterPro" id="IPR023981">
    <property type="entry name" value="MftF"/>
</dbReference>
<evidence type="ECO:0000313" key="7">
    <source>
        <dbReference type="Proteomes" id="UP001152755"/>
    </source>
</evidence>
<dbReference type="Proteomes" id="UP001152755">
    <property type="component" value="Unassembled WGS sequence"/>
</dbReference>
<keyword evidence="7" id="KW-1185">Reference proteome</keyword>
<reference evidence="6" key="1">
    <citation type="submission" date="2022-08" db="EMBL/GenBank/DDBJ databases">
        <title>Genome analysis of Corynebacteriales strain.</title>
        <authorList>
            <person name="Lee S.D."/>
        </authorList>
    </citation>
    <scope>NUCLEOTIDE SEQUENCE</scope>
    <source>
        <strain evidence="6">D3-21</strain>
    </source>
</reference>
<sequence>MVTTPRLPDGFAVQLDPRVHVDPQRRVLVGDAAPGVLARVNPAVSLLTRGRLVVCDERSAALARSLLEAGVAHPRPTSLPSHEDVTVVIGVRRDSADLDRLLRRLAGLRVIVVDDASAHPVRRAGVTVIRHDRPRGYSAARNTGLEAAATDFVAFFASDAVPERGWLELMLGHFTDPAVALVVPRVLTDTRSGGRLAGYERDCSLVDRGTHETTLRDNATVPYVSGVAMLVRRSAVRGFDESLRSAQGTELCRRLEREGWHLRYEPIARVTVAGSAGYGHWLRRNYSYGNGVGVVSARHPRHAVPLTAQPWAIGVCLLAALGGRRGLQCAALVATVETARAVAVDDDRRRDTLARNLSRQVSVAATQTVSAALRHYWPAAVLVSVVSRRARRALLVAMVADGLLDWSHRRSAEPDHPGPIGHVVLKRAEDVAFGAGLWAAMVRTRSLGALNPLR</sequence>
<organism evidence="6 7">
    <name type="scientific">Speluncibacter jeojiensis</name>
    <dbReference type="NCBI Taxonomy" id="2710754"/>
    <lineage>
        <taxon>Bacteria</taxon>
        <taxon>Bacillati</taxon>
        <taxon>Actinomycetota</taxon>
        <taxon>Actinomycetes</taxon>
        <taxon>Mycobacteriales</taxon>
        <taxon>Speluncibacteraceae</taxon>
        <taxon>Speluncibacter</taxon>
    </lineage>
</organism>
<evidence type="ECO:0000313" key="6">
    <source>
        <dbReference type="EMBL" id="MDG3015583.1"/>
    </source>
</evidence>
<keyword evidence="3" id="KW-0328">Glycosyltransferase</keyword>
<dbReference type="InterPro" id="IPR029044">
    <property type="entry name" value="Nucleotide-diphossugar_trans"/>
</dbReference>
<evidence type="ECO:0000256" key="1">
    <source>
        <dbReference type="ARBA" id="ARBA00004776"/>
    </source>
</evidence>
<protein>
    <submittedName>
        <fullName evidence="6">Mycofactocin biosynthesis glycosyltransferase MftF</fullName>
    </submittedName>
</protein>
<dbReference type="GO" id="GO:0016757">
    <property type="term" value="F:glycosyltransferase activity"/>
    <property type="evidence" value="ECO:0007669"/>
    <property type="project" value="UniProtKB-KW"/>
</dbReference>
<dbReference type="EMBL" id="JANRHA010000008">
    <property type="protein sequence ID" value="MDG3015583.1"/>
    <property type="molecule type" value="Genomic_DNA"/>
</dbReference>
<dbReference type="NCBIfam" id="TIGR03965">
    <property type="entry name" value="mycofact_glyco"/>
    <property type="match status" value="1"/>
</dbReference>
<dbReference type="Gene3D" id="3.90.550.10">
    <property type="entry name" value="Spore Coat Polysaccharide Biosynthesis Protein SpsA, Chain A"/>
    <property type="match status" value="1"/>
</dbReference>
<dbReference type="RefSeq" id="WP_332520110.1">
    <property type="nucleotide sequence ID" value="NZ_JANRHA010000008.1"/>
</dbReference>
<accession>A0A9X4M078</accession>
<evidence type="ECO:0000256" key="4">
    <source>
        <dbReference type="ARBA" id="ARBA00022679"/>
    </source>
</evidence>
<gene>
    <name evidence="6" type="primary">mftF</name>
    <name evidence="6" type="ORF">NVS88_13565</name>
</gene>
<dbReference type="PANTHER" id="PTHR43179:SF12">
    <property type="entry name" value="GALACTOFURANOSYLTRANSFERASE GLFT2"/>
    <property type="match status" value="1"/>
</dbReference>
<comment type="similarity">
    <text evidence="2">Belongs to the glycosyltransferase 2 family.</text>
</comment>
<evidence type="ECO:0000256" key="3">
    <source>
        <dbReference type="ARBA" id="ARBA00022676"/>
    </source>
</evidence>
<dbReference type="AlphaFoldDB" id="A0A9X4M078"/>
<evidence type="ECO:0000256" key="2">
    <source>
        <dbReference type="ARBA" id="ARBA00006739"/>
    </source>
</evidence>
<proteinExistence type="inferred from homology"/>
<dbReference type="InterPro" id="IPR001173">
    <property type="entry name" value="Glyco_trans_2-like"/>
</dbReference>